<gene>
    <name evidence="2" type="ORF">DEO45_00320</name>
</gene>
<dbReference type="Proteomes" id="UP000252387">
    <property type="component" value="Unassembled WGS sequence"/>
</dbReference>
<dbReference type="RefSeq" id="WP_114340335.1">
    <property type="nucleotide sequence ID" value="NZ_QFWQ01000001.1"/>
</dbReference>
<dbReference type="EMBL" id="QFWQ01000001">
    <property type="protein sequence ID" value="RCS31599.1"/>
    <property type="molecule type" value="Genomic_DNA"/>
</dbReference>
<evidence type="ECO:0000256" key="1">
    <source>
        <dbReference type="SAM" id="Phobius"/>
    </source>
</evidence>
<evidence type="ECO:0000313" key="3">
    <source>
        <dbReference type="Proteomes" id="UP000252387"/>
    </source>
</evidence>
<organism evidence="2 3">
    <name type="scientific">Rhodanobacter denitrificans</name>
    <dbReference type="NCBI Taxonomy" id="666685"/>
    <lineage>
        <taxon>Bacteria</taxon>
        <taxon>Pseudomonadati</taxon>
        <taxon>Pseudomonadota</taxon>
        <taxon>Gammaproteobacteria</taxon>
        <taxon>Lysobacterales</taxon>
        <taxon>Rhodanobacteraceae</taxon>
        <taxon>Rhodanobacter</taxon>
    </lineage>
</organism>
<sequence>MDWSALLRMPMTVLLILAVVFALITLVQLVALRQHLHDGHRLAASWRALLCLAAFALTLLLAGAGCALRGYRLLGEEAPVVEIDARILSPQRWALTLTWPDGSTRQLQLAGDAWRVEAIVLKWKLPTLLAGVPPLYRLDRLSGRYDDPAQEAQAPRTVIGFGEAGAFDLLDLKRQYPRWIPEIDTVYGSGAFLPLVDQGHYSVSLMRTGALVARPDEATERRIGQPLGD</sequence>
<accession>A0A368KI43</accession>
<keyword evidence="3" id="KW-1185">Reference proteome</keyword>
<name>A0A368KI43_9GAMM</name>
<comment type="caution">
    <text evidence="2">The sequence shown here is derived from an EMBL/GenBank/DDBJ whole genome shotgun (WGS) entry which is preliminary data.</text>
</comment>
<dbReference type="AlphaFoldDB" id="A0A368KI43"/>
<dbReference type="OrthoDB" id="9156649at2"/>
<keyword evidence="1" id="KW-0472">Membrane</keyword>
<keyword evidence="1" id="KW-0812">Transmembrane</keyword>
<protein>
    <recommendedName>
        <fullName evidence="4">Cation/multidrug efflux pump</fullName>
    </recommendedName>
</protein>
<evidence type="ECO:0008006" key="4">
    <source>
        <dbReference type="Google" id="ProtNLM"/>
    </source>
</evidence>
<evidence type="ECO:0000313" key="2">
    <source>
        <dbReference type="EMBL" id="RCS31599.1"/>
    </source>
</evidence>
<proteinExistence type="predicted"/>
<keyword evidence="1" id="KW-1133">Transmembrane helix</keyword>
<reference evidence="2 3" key="1">
    <citation type="submission" date="2018-05" db="EMBL/GenBank/DDBJ databases">
        <title>Draft genome sequence of Rhodanobacter denitrificans Yn1 isolated from gold copper mine.</title>
        <authorList>
            <person name="Yang N."/>
            <person name="Mazhar H.S."/>
            <person name="Rensing C."/>
        </authorList>
    </citation>
    <scope>NUCLEOTIDE SEQUENCE [LARGE SCALE GENOMIC DNA]</scope>
    <source>
        <strain evidence="2 3">Yn1</strain>
    </source>
</reference>
<feature type="transmembrane region" description="Helical" evidence="1">
    <location>
        <begin position="45"/>
        <end position="68"/>
    </location>
</feature>